<keyword evidence="3 6" id="KW-0812">Transmembrane</keyword>
<feature type="transmembrane region" description="Helical" evidence="6">
    <location>
        <begin position="97"/>
        <end position="116"/>
    </location>
</feature>
<feature type="transmembrane region" description="Helical" evidence="6">
    <location>
        <begin position="36"/>
        <end position="57"/>
    </location>
</feature>
<dbReference type="Pfam" id="PF03899">
    <property type="entry name" value="ATP-synt_I"/>
    <property type="match status" value="1"/>
</dbReference>
<feature type="transmembrane region" description="Helical" evidence="6">
    <location>
        <begin position="12"/>
        <end position="30"/>
    </location>
</feature>
<protein>
    <submittedName>
        <fullName evidence="7">Putative ATP synthase F0, I subunit</fullName>
    </submittedName>
</protein>
<evidence type="ECO:0000256" key="4">
    <source>
        <dbReference type="ARBA" id="ARBA00022989"/>
    </source>
</evidence>
<organism evidence="7 8">
    <name type="scientific">Clostridium celatum DSM 1785</name>
    <dbReference type="NCBI Taxonomy" id="545697"/>
    <lineage>
        <taxon>Bacteria</taxon>
        <taxon>Bacillati</taxon>
        <taxon>Bacillota</taxon>
        <taxon>Clostridia</taxon>
        <taxon>Eubacteriales</taxon>
        <taxon>Clostridiaceae</taxon>
        <taxon>Clostridium</taxon>
    </lineage>
</organism>
<dbReference type="STRING" id="545697.HMPREF0216_01301"/>
<dbReference type="InterPro" id="IPR005598">
    <property type="entry name" value="ATP_synth_I"/>
</dbReference>
<proteinExistence type="predicted"/>
<evidence type="ECO:0000313" key="8">
    <source>
        <dbReference type="Proteomes" id="UP000010420"/>
    </source>
</evidence>
<accession>L1QI53</accession>
<evidence type="ECO:0000256" key="6">
    <source>
        <dbReference type="SAM" id="Phobius"/>
    </source>
</evidence>
<dbReference type="Proteomes" id="UP000010420">
    <property type="component" value="Unassembled WGS sequence"/>
</dbReference>
<comment type="caution">
    <text evidence="7">The sequence shown here is derived from an EMBL/GenBank/DDBJ whole genome shotgun (WGS) entry which is preliminary data.</text>
</comment>
<dbReference type="RefSeq" id="WP_005212397.1">
    <property type="nucleotide sequence ID" value="NZ_KB291625.1"/>
</dbReference>
<evidence type="ECO:0000256" key="2">
    <source>
        <dbReference type="ARBA" id="ARBA00022475"/>
    </source>
</evidence>
<gene>
    <name evidence="7" type="ORF">HMPREF0216_01301</name>
</gene>
<evidence type="ECO:0000256" key="5">
    <source>
        <dbReference type="ARBA" id="ARBA00023136"/>
    </source>
</evidence>
<dbReference type="AlphaFoldDB" id="L1QI53"/>
<feature type="transmembrane region" description="Helical" evidence="6">
    <location>
        <begin position="69"/>
        <end position="91"/>
    </location>
</feature>
<dbReference type="OrthoDB" id="1937855at2"/>
<reference evidence="7 8" key="1">
    <citation type="submission" date="2012-05" db="EMBL/GenBank/DDBJ databases">
        <authorList>
            <person name="Weinstock G."/>
            <person name="Sodergren E."/>
            <person name="Lobos E.A."/>
            <person name="Fulton L."/>
            <person name="Fulton R."/>
            <person name="Courtney L."/>
            <person name="Fronick C."/>
            <person name="O'Laughlin M."/>
            <person name="Godfrey J."/>
            <person name="Wilson R.M."/>
            <person name="Miner T."/>
            <person name="Farmer C."/>
            <person name="Delehaunty K."/>
            <person name="Cordes M."/>
            <person name="Minx P."/>
            <person name="Tomlinson C."/>
            <person name="Chen J."/>
            <person name="Wollam A."/>
            <person name="Pepin K.H."/>
            <person name="Bhonagiri V."/>
            <person name="Zhang X."/>
            <person name="Suruliraj S."/>
            <person name="Warren W."/>
            <person name="Mitreva M."/>
            <person name="Mardis E.R."/>
            <person name="Wilson R.K."/>
        </authorList>
    </citation>
    <scope>NUCLEOTIDE SEQUENCE [LARGE SCALE GENOMIC DNA]</scope>
    <source>
        <strain evidence="7 8">DSM 1785</strain>
    </source>
</reference>
<evidence type="ECO:0000256" key="1">
    <source>
        <dbReference type="ARBA" id="ARBA00004651"/>
    </source>
</evidence>
<dbReference type="GO" id="GO:0005886">
    <property type="term" value="C:plasma membrane"/>
    <property type="evidence" value="ECO:0007669"/>
    <property type="project" value="UniProtKB-SubCell"/>
</dbReference>
<keyword evidence="4 6" id="KW-1133">Transmembrane helix</keyword>
<dbReference type="EMBL" id="AMEZ01000033">
    <property type="protein sequence ID" value="EKY27658.1"/>
    <property type="molecule type" value="Genomic_DNA"/>
</dbReference>
<evidence type="ECO:0000313" key="7">
    <source>
        <dbReference type="EMBL" id="EKY27658.1"/>
    </source>
</evidence>
<keyword evidence="2" id="KW-1003">Cell membrane</keyword>
<keyword evidence="5 6" id="KW-0472">Membrane</keyword>
<evidence type="ECO:0000256" key="3">
    <source>
        <dbReference type="ARBA" id="ARBA00022692"/>
    </source>
</evidence>
<sequence>MPKDLKNIIKSVANNNLISGIVVFLILVLLKQYNIGLIILIGLIVSMLNFIVSAIITSMYLSKLKKNKAILFPLSYLIRIVIIVAIAVVFSNRIENLLAFLLGFIIHYVILGITTIKVQKGSG</sequence>
<dbReference type="HOGENOM" id="CLU_2011263_0_0_9"/>
<comment type="subcellular location">
    <subcellularLocation>
        <location evidence="1">Cell membrane</location>
        <topology evidence="1">Multi-pass membrane protein</topology>
    </subcellularLocation>
</comment>
<name>L1QI53_9CLOT</name>
<keyword evidence="8" id="KW-1185">Reference proteome</keyword>
<dbReference type="PATRIC" id="fig|545697.3.peg.1280"/>